<dbReference type="CDD" id="cd08646">
    <property type="entry name" value="FMT_core_Met-tRNA-FMT_N"/>
    <property type="match status" value="1"/>
</dbReference>
<name>A0A8J7CPL9_9PROT</name>
<evidence type="ECO:0000256" key="1">
    <source>
        <dbReference type="ARBA" id="ARBA00002606"/>
    </source>
</evidence>
<dbReference type="InterPro" id="IPR044135">
    <property type="entry name" value="Met-tRNA-FMT_C"/>
</dbReference>
<dbReference type="InterPro" id="IPR011034">
    <property type="entry name" value="Formyl_transferase-like_C_sf"/>
</dbReference>
<dbReference type="SUPFAM" id="SSF53328">
    <property type="entry name" value="Formyltransferase"/>
    <property type="match status" value="1"/>
</dbReference>
<dbReference type="AlphaFoldDB" id="A0A8J7CPL9"/>
<dbReference type="InterPro" id="IPR005793">
    <property type="entry name" value="Formyl_trans_C"/>
</dbReference>
<dbReference type="InterPro" id="IPR002376">
    <property type="entry name" value="Formyl_transf_N"/>
</dbReference>
<evidence type="ECO:0000256" key="6">
    <source>
        <dbReference type="ARBA" id="ARBA00022917"/>
    </source>
</evidence>
<evidence type="ECO:0000256" key="2">
    <source>
        <dbReference type="ARBA" id="ARBA00010699"/>
    </source>
</evidence>
<evidence type="ECO:0000256" key="3">
    <source>
        <dbReference type="ARBA" id="ARBA00012261"/>
    </source>
</evidence>
<evidence type="ECO:0000313" key="12">
    <source>
        <dbReference type="Proteomes" id="UP000631034"/>
    </source>
</evidence>
<dbReference type="Pfam" id="PF00551">
    <property type="entry name" value="Formyl_trans_N"/>
    <property type="match status" value="1"/>
</dbReference>
<dbReference type="NCBIfam" id="TIGR00460">
    <property type="entry name" value="fmt"/>
    <property type="match status" value="1"/>
</dbReference>
<keyword evidence="12" id="KW-1185">Reference proteome</keyword>
<gene>
    <name evidence="8" type="primary">fmt</name>
    <name evidence="11" type="ORF">IHV25_05785</name>
</gene>
<dbReference type="Gene3D" id="3.40.50.170">
    <property type="entry name" value="Formyl transferase, N-terminal domain"/>
    <property type="match status" value="1"/>
</dbReference>
<dbReference type="CDD" id="cd08704">
    <property type="entry name" value="Met_tRNA_FMT_C"/>
    <property type="match status" value="1"/>
</dbReference>
<dbReference type="InterPro" id="IPR036477">
    <property type="entry name" value="Formyl_transf_N_sf"/>
</dbReference>
<dbReference type="GO" id="GO:0004479">
    <property type="term" value="F:methionyl-tRNA formyltransferase activity"/>
    <property type="evidence" value="ECO:0007669"/>
    <property type="project" value="UniProtKB-UniRule"/>
</dbReference>
<comment type="similarity">
    <text evidence="2 8">Belongs to the Fmt family.</text>
</comment>
<keyword evidence="6 8" id="KW-0648">Protein biosynthesis</keyword>
<dbReference type="Pfam" id="PF02911">
    <property type="entry name" value="Formyl_trans_C"/>
    <property type="match status" value="1"/>
</dbReference>
<evidence type="ECO:0000259" key="10">
    <source>
        <dbReference type="Pfam" id="PF02911"/>
    </source>
</evidence>
<dbReference type="HAMAP" id="MF_00182">
    <property type="entry name" value="Formyl_trans"/>
    <property type="match status" value="1"/>
</dbReference>
<dbReference type="PANTHER" id="PTHR11138">
    <property type="entry name" value="METHIONYL-TRNA FORMYLTRANSFERASE"/>
    <property type="match status" value="1"/>
</dbReference>
<dbReference type="PANTHER" id="PTHR11138:SF5">
    <property type="entry name" value="METHIONYL-TRNA FORMYLTRANSFERASE, MITOCHONDRIAL"/>
    <property type="match status" value="1"/>
</dbReference>
<accession>A0A8J7CPL9</accession>
<evidence type="ECO:0000259" key="9">
    <source>
        <dbReference type="Pfam" id="PF00551"/>
    </source>
</evidence>
<dbReference type="EMBL" id="JACZHT010000003">
    <property type="protein sequence ID" value="MBE1237157.1"/>
    <property type="molecule type" value="Genomic_DNA"/>
</dbReference>
<keyword evidence="5 8" id="KW-0808">Transferase</keyword>
<dbReference type="SUPFAM" id="SSF50486">
    <property type="entry name" value="FMT C-terminal domain-like"/>
    <property type="match status" value="1"/>
</dbReference>
<dbReference type="InterPro" id="IPR041711">
    <property type="entry name" value="Met-tRNA-FMT_N"/>
</dbReference>
<evidence type="ECO:0000256" key="5">
    <source>
        <dbReference type="ARBA" id="ARBA00022679"/>
    </source>
</evidence>
<evidence type="ECO:0000313" key="11">
    <source>
        <dbReference type="EMBL" id="MBE1237157.1"/>
    </source>
</evidence>
<dbReference type="Proteomes" id="UP000631034">
    <property type="component" value="Unassembled WGS sequence"/>
</dbReference>
<organism evidence="11 12">
    <name type="scientific">Phaeovibrio sulfidiphilus</name>
    <dbReference type="NCBI Taxonomy" id="1220600"/>
    <lineage>
        <taxon>Bacteria</taxon>
        <taxon>Pseudomonadati</taxon>
        <taxon>Pseudomonadota</taxon>
        <taxon>Alphaproteobacteria</taxon>
        <taxon>Rhodospirillales</taxon>
        <taxon>Rhodospirillaceae</taxon>
        <taxon>Phaeovibrio</taxon>
    </lineage>
</organism>
<feature type="binding site" evidence="8">
    <location>
        <begin position="103"/>
        <end position="106"/>
    </location>
    <ligand>
        <name>(6S)-5,6,7,8-tetrahydrofolate</name>
        <dbReference type="ChEBI" id="CHEBI:57453"/>
    </ligand>
</feature>
<dbReference type="EC" id="2.1.2.9" evidence="3 8"/>
<dbReference type="InterPro" id="IPR005794">
    <property type="entry name" value="Fmt"/>
</dbReference>
<dbReference type="InterPro" id="IPR037022">
    <property type="entry name" value="Formyl_trans_C_sf"/>
</dbReference>
<feature type="domain" description="Formyl transferase C-terminal" evidence="10">
    <location>
        <begin position="197"/>
        <end position="294"/>
    </location>
</feature>
<proteinExistence type="inferred from homology"/>
<reference evidence="11" key="1">
    <citation type="submission" date="2020-10" db="EMBL/GenBank/DDBJ databases">
        <title>Genome sequence of the unusual species of purple photosynthetic bacteria, Phaeovibrio sulfidiphilus DSM 23193, type strain.</title>
        <authorList>
            <person name="Kyndt J.A."/>
            <person name="Meyer T.E."/>
        </authorList>
    </citation>
    <scope>NUCLEOTIDE SEQUENCE</scope>
    <source>
        <strain evidence="11">DSM 23193</strain>
    </source>
</reference>
<comment type="caution">
    <text evidence="11">The sequence shown here is derived from an EMBL/GenBank/DDBJ whole genome shotgun (WGS) entry which is preliminary data.</text>
</comment>
<comment type="catalytic activity">
    <reaction evidence="7 8">
        <text>L-methionyl-tRNA(fMet) + (6R)-10-formyltetrahydrofolate = N-formyl-L-methionyl-tRNA(fMet) + (6S)-5,6,7,8-tetrahydrofolate + H(+)</text>
        <dbReference type="Rhea" id="RHEA:24380"/>
        <dbReference type="Rhea" id="RHEA-COMP:9952"/>
        <dbReference type="Rhea" id="RHEA-COMP:9953"/>
        <dbReference type="ChEBI" id="CHEBI:15378"/>
        <dbReference type="ChEBI" id="CHEBI:57453"/>
        <dbReference type="ChEBI" id="CHEBI:78530"/>
        <dbReference type="ChEBI" id="CHEBI:78844"/>
        <dbReference type="ChEBI" id="CHEBI:195366"/>
        <dbReference type="EC" id="2.1.2.9"/>
    </reaction>
</comment>
<sequence>MGTPDFSVPALRALDREFQVVCVYSRPPRIAGRGQTLRKSAVHTVAEELGIAVRTPTTLRDAAEQESLRALEADVAVVAAYGLLLPSEVLQAPRHGCINIHASLLPRWRGAAPLQRSILAGDEETGICLMAMDEGLDTGDVIATGRVPITAETTGGSLHDELAELGASMIVDGVRCWCSGTCGAVPQAHEGVTYAAKIDKKESRILWEIPARSVDLQIRAFSPYPGAWFEWNGERIRVLRSRFEDRRFAAPGQPGEVLDDALLVNCGDGRCVRLLELQRAGKSPLDADAFLRGLPVPVGSVFG</sequence>
<evidence type="ECO:0000256" key="8">
    <source>
        <dbReference type="HAMAP-Rule" id="MF_00182"/>
    </source>
</evidence>
<evidence type="ECO:0000256" key="4">
    <source>
        <dbReference type="ARBA" id="ARBA00016014"/>
    </source>
</evidence>
<feature type="domain" description="Formyl transferase N-terminal" evidence="9">
    <location>
        <begin position="15"/>
        <end position="172"/>
    </location>
</feature>
<protein>
    <recommendedName>
        <fullName evidence="4 8">Methionyl-tRNA formyltransferase</fullName>
        <ecNumber evidence="3 8">2.1.2.9</ecNumber>
    </recommendedName>
</protein>
<comment type="function">
    <text evidence="1 8">Attaches a formyl group to the free amino group of methionyl-tRNA(fMet). The formyl group appears to play a dual role in the initiator identity of N-formylmethionyl-tRNA by promoting its recognition by IF2 and preventing the misappropriation of this tRNA by the elongation apparatus.</text>
</comment>
<dbReference type="GO" id="GO:0005829">
    <property type="term" value="C:cytosol"/>
    <property type="evidence" value="ECO:0007669"/>
    <property type="project" value="TreeGrafter"/>
</dbReference>
<evidence type="ECO:0000256" key="7">
    <source>
        <dbReference type="ARBA" id="ARBA00048558"/>
    </source>
</evidence>
<dbReference type="Gene3D" id="3.10.25.10">
    <property type="entry name" value="Formyl transferase, C-terminal domain"/>
    <property type="match status" value="1"/>
</dbReference>